<name>A0A6G1GJC2_9PEZI</name>
<dbReference type="Proteomes" id="UP000800041">
    <property type="component" value="Unassembled WGS sequence"/>
</dbReference>
<dbReference type="EMBL" id="ML977214">
    <property type="protein sequence ID" value="KAF1980914.1"/>
    <property type="molecule type" value="Genomic_DNA"/>
</dbReference>
<dbReference type="InterPro" id="IPR000719">
    <property type="entry name" value="Prot_kinase_dom"/>
</dbReference>
<evidence type="ECO:0000256" key="4">
    <source>
        <dbReference type="ARBA" id="ARBA00022777"/>
    </source>
</evidence>
<feature type="domain" description="Protein kinase" evidence="7">
    <location>
        <begin position="20"/>
        <end position="347"/>
    </location>
</feature>
<dbReference type="AlphaFoldDB" id="A0A6G1GJC2"/>
<evidence type="ECO:0000256" key="5">
    <source>
        <dbReference type="ARBA" id="ARBA00022840"/>
    </source>
</evidence>
<keyword evidence="2" id="KW-0808">Transferase</keyword>
<dbReference type="InterPro" id="IPR050660">
    <property type="entry name" value="NEK_Ser/Thr_kinase"/>
</dbReference>
<gene>
    <name evidence="8" type="ORF">K402DRAFT_441857</name>
</gene>
<dbReference type="EC" id="2.7.11.1" evidence="1"/>
<dbReference type="GO" id="GO:0004674">
    <property type="term" value="F:protein serine/threonine kinase activity"/>
    <property type="evidence" value="ECO:0007669"/>
    <property type="project" value="UniProtKB-EC"/>
</dbReference>
<feature type="region of interest" description="Disordered" evidence="6">
    <location>
        <begin position="47"/>
        <end position="69"/>
    </location>
</feature>
<proteinExistence type="predicted"/>
<protein>
    <recommendedName>
        <fullName evidence="1">non-specific serine/threonine protein kinase</fullName>
        <ecNumber evidence="1">2.7.11.1</ecNumber>
    </recommendedName>
</protein>
<dbReference type="Pfam" id="PF00069">
    <property type="entry name" value="Pkinase"/>
    <property type="match status" value="1"/>
</dbReference>
<dbReference type="Gene3D" id="1.10.510.10">
    <property type="entry name" value="Transferase(Phosphotransferase) domain 1"/>
    <property type="match status" value="1"/>
</dbReference>
<keyword evidence="4" id="KW-0418">Kinase</keyword>
<dbReference type="SUPFAM" id="SSF56112">
    <property type="entry name" value="Protein kinase-like (PK-like)"/>
    <property type="match status" value="1"/>
</dbReference>
<keyword evidence="3" id="KW-0547">Nucleotide-binding</keyword>
<evidence type="ECO:0000256" key="2">
    <source>
        <dbReference type="ARBA" id="ARBA00022679"/>
    </source>
</evidence>
<keyword evidence="5" id="KW-0067">ATP-binding</keyword>
<evidence type="ECO:0000259" key="7">
    <source>
        <dbReference type="PROSITE" id="PS50011"/>
    </source>
</evidence>
<dbReference type="PANTHER" id="PTHR43671">
    <property type="entry name" value="SERINE/THREONINE-PROTEIN KINASE NEK"/>
    <property type="match status" value="1"/>
</dbReference>
<dbReference type="PROSITE" id="PS50011">
    <property type="entry name" value="PROTEIN_KINASE_DOM"/>
    <property type="match status" value="1"/>
</dbReference>
<accession>A0A6G1GJC2</accession>
<feature type="compositionally biased region" description="Basic residues" evidence="6">
    <location>
        <begin position="47"/>
        <end position="57"/>
    </location>
</feature>
<sequence>MMNFNSLANFRGVDGFELQHDRVGMLGEGTNGIAELYETNRATRDARKGHRVVSKMKKREEGTPHPNSDGLRTLDIDFFGFCRSELEREGKIMEKFPAAQDNLVKALEYFPSFANDIQKDRLVIEYCDIGDLDAFLKPFRSRGGKLPEPYVWHLLKGIMKGLALLHSAEFEKVQGEAAWNRPAKTTSPGIVHKDIHVGNIFLVTNPDPWSTLPIVKIGDFGQARPLRGDGLDDDRLRIADVFDAIKSIVYAMGTDEAVVPYGNADNIDRTRAHLDRWAASDKYSPALLGILKKMLRSFNTRYTTPGYWMDTSRFVSEIEACMRQRPETLGDAEYDWGGQVANGTWNN</sequence>
<organism evidence="8 9">
    <name type="scientific">Aulographum hederae CBS 113979</name>
    <dbReference type="NCBI Taxonomy" id="1176131"/>
    <lineage>
        <taxon>Eukaryota</taxon>
        <taxon>Fungi</taxon>
        <taxon>Dikarya</taxon>
        <taxon>Ascomycota</taxon>
        <taxon>Pezizomycotina</taxon>
        <taxon>Dothideomycetes</taxon>
        <taxon>Pleosporomycetidae</taxon>
        <taxon>Aulographales</taxon>
        <taxon>Aulographaceae</taxon>
    </lineage>
</organism>
<dbReference type="GO" id="GO:0005524">
    <property type="term" value="F:ATP binding"/>
    <property type="evidence" value="ECO:0007669"/>
    <property type="project" value="UniProtKB-KW"/>
</dbReference>
<dbReference type="OrthoDB" id="310217at2759"/>
<evidence type="ECO:0000256" key="3">
    <source>
        <dbReference type="ARBA" id="ARBA00022741"/>
    </source>
</evidence>
<evidence type="ECO:0000256" key="6">
    <source>
        <dbReference type="SAM" id="MobiDB-lite"/>
    </source>
</evidence>
<evidence type="ECO:0000256" key="1">
    <source>
        <dbReference type="ARBA" id="ARBA00012513"/>
    </source>
</evidence>
<evidence type="ECO:0000313" key="9">
    <source>
        <dbReference type="Proteomes" id="UP000800041"/>
    </source>
</evidence>
<dbReference type="PANTHER" id="PTHR43671:SF13">
    <property type="entry name" value="SERINE_THREONINE-PROTEIN KINASE NEK2"/>
    <property type="match status" value="1"/>
</dbReference>
<reference evidence="8" key="1">
    <citation type="journal article" date="2020" name="Stud. Mycol.">
        <title>101 Dothideomycetes genomes: a test case for predicting lifestyles and emergence of pathogens.</title>
        <authorList>
            <person name="Haridas S."/>
            <person name="Albert R."/>
            <person name="Binder M."/>
            <person name="Bloem J."/>
            <person name="Labutti K."/>
            <person name="Salamov A."/>
            <person name="Andreopoulos B."/>
            <person name="Baker S."/>
            <person name="Barry K."/>
            <person name="Bills G."/>
            <person name="Bluhm B."/>
            <person name="Cannon C."/>
            <person name="Castanera R."/>
            <person name="Culley D."/>
            <person name="Daum C."/>
            <person name="Ezra D."/>
            <person name="Gonzalez J."/>
            <person name="Henrissat B."/>
            <person name="Kuo A."/>
            <person name="Liang C."/>
            <person name="Lipzen A."/>
            <person name="Lutzoni F."/>
            <person name="Magnuson J."/>
            <person name="Mondo S."/>
            <person name="Nolan M."/>
            <person name="Ohm R."/>
            <person name="Pangilinan J."/>
            <person name="Park H.-J."/>
            <person name="Ramirez L."/>
            <person name="Alfaro M."/>
            <person name="Sun H."/>
            <person name="Tritt A."/>
            <person name="Yoshinaga Y."/>
            <person name="Zwiers L.-H."/>
            <person name="Turgeon B."/>
            <person name="Goodwin S."/>
            <person name="Spatafora J."/>
            <person name="Crous P."/>
            <person name="Grigoriev I."/>
        </authorList>
    </citation>
    <scope>NUCLEOTIDE SEQUENCE</scope>
    <source>
        <strain evidence="8">CBS 113979</strain>
    </source>
</reference>
<dbReference type="InterPro" id="IPR011009">
    <property type="entry name" value="Kinase-like_dom_sf"/>
</dbReference>
<keyword evidence="9" id="KW-1185">Reference proteome</keyword>
<evidence type="ECO:0000313" key="8">
    <source>
        <dbReference type="EMBL" id="KAF1980914.1"/>
    </source>
</evidence>